<feature type="signal peptide" evidence="1">
    <location>
        <begin position="1"/>
        <end position="30"/>
    </location>
</feature>
<dbReference type="Proteomes" id="UP000093903">
    <property type="component" value="Unassembled WGS sequence"/>
</dbReference>
<gene>
    <name evidence="2" type="ORF">A9P98_10560</name>
</gene>
<evidence type="ECO:0008006" key="4">
    <source>
        <dbReference type="Google" id="ProtNLM"/>
    </source>
</evidence>
<dbReference type="AlphaFoldDB" id="A0A853MGJ1"/>
<evidence type="ECO:0000313" key="2">
    <source>
        <dbReference type="EMBL" id="OBU76707.1"/>
    </source>
</evidence>
<dbReference type="EMBL" id="LYXA01000001">
    <property type="protein sequence ID" value="OBU76707.1"/>
    <property type="molecule type" value="Genomic_DNA"/>
</dbReference>
<reference evidence="2 3" key="1">
    <citation type="submission" date="2016-05" db="EMBL/GenBank/DDBJ databases">
        <title>First complete genome of the cyanobacterium Cylindrospermopsis raciborskii CS505, containing a circular chromosome and a single extrachromosomal element.</title>
        <authorList>
            <person name="Fuentes J."/>
            <person name="Tamames J."/>
            <person name="Allen E."/>
            <person name="Plominski A."/>
            <person name="Vasquez M."/>
        </authorList>
    </citation>
    <scope>NUCLEOTIDE SEQUENCE [LARGE SCALE GENOMIC DNA]</scope>
    <source>
        <strain evidence="2 3">CS505</strain>
    </source>
</reference>
<dbReference type="InterPro" id="IPR011250">
    <property type="entry name" value="OMP/PagP_B-barrel"/>
</dbReference>
<dbReference type="SUPFAM" id="SSF56925">
    <property type="entry name" value="OMPA-like"/>
    <property type="match status" value="1"/>
</dbReference>
<accession>A0A853MGJ1</accession>
<protein>
    <recommendedName>
        <fullName evidence="4">Outer membrane protein beta-barrel domain-containing protein</fullName>
    </recommendedName>
</protein>
<sequence>MNTMIFAKHLFCLSSLLTLVVLGSGSSATAQVIPSDNAAPPGQSAQSQMDAALTRPIQEGGSYIGVGGNIGISGGSSPLADGNFGIVSKLSVFNSFSIRPGAVLGSDTTFLVPITYDFAYPQIKQVLNGSALPIAPYAGIGVAIKDSKDTNVRVQNDKYPKIALLLSGGVDMPLSDRFTATASINAGFFRSVDIGLLFGVGYRFSGI</sequence>
<evidence type="ECO:0000256" key="1">
    <source>
        <dbReference type="SAM" id="SignalP"/>
    </source>
</evidence>
<feature type="chain" id="PRO_5032911102" description="Outer membrane protein beta-barrel domain-containing protein" evidence="1">
    <location>
        <begin position="31"/>
        <end position="207"/>
    </location>
</feature>
<dbReference type="RefSeq" id="WP_065179988.1">
    <property type="nucleotide sequence ID" value="NZ_LYXA01000001.1"/>
</dbReference>
<evidence type="ECO:0000313" key="3">
    <source>
        <dbReference type="Proteomes" id="UP000093903"/>
    </source>
</evidence>
<proteinExistence type="predicted"/>
<comment type="caution">
    <text evidence="2">The sequence shown here is derived from an EMBL/GenBank/DDBJ whole genome shotgun (WGS) entry which is preliminary data.</text>
</comment>
<organism evidence="2 3">
    <name type="scientific">Cylindrospermopsis raciborskii CS-505</name>
    <dbReference type="NCBI Taxonomy" id="533240"/>
    <lineage>
        <taxon>Bacteria</taxon>
        <taxon>Bacillati</taxon>
        <taxon>Cyanobacteriota</taxon>
        <taxon>Cyanophyceae</taxon>
        <taxon>Nostocales</taxon>
        <taxon>Aphanizomenonaceae</taxon>
        <taxon>Cylindrospermopsis</taxon>
    </lineage>
</organism>
<name>A0A853MGJ1_9CYAN</name>
<keyword evidence="1" id="KW-0732">Signal</keyword>